<evidence type="ECO:0000313" key="8">
    <source>
        <dbReference type="EMBL" id="QCE00892.1"/>
    </source>
</evidence>
<dbReference type="Proteomes" id="UP000501690">
    <property type="component" value="Linkage Group LG7"/>
</dbReference>
<reference evidence="8 9" key="1">
    <citation type="submission" date="2019-04" db="EMBL/GenBank/DDBJ databases">
        <title>An improved genome assembly and genetic linkage map for asparagus bean, Vigna unguiculata ssp. sesquipedialis.</title>
        <authorList>
            <person name="Xia Q."/>
            <person name="Zhang R."/>
            <person name="Dong Y."/>
        </authorList>
    </citation>
    <scope>NUCLEOTIDE SEQUENCE [LARGE SCALE GENOMIC DNA]</scope>
    <source>
        <tissue evidence="8">Leaf</tissue>
    </source>
</reference>
<evidence type="ECO:0000256" key="2">
    <source>
        <dbReference type="ARBA" id="ARBA00009514"/>
    </source>
</evidence>
<dbReference type="PANTHER" id="PTHR33469">
    <property type="entry name" value="PROTEIN ELF4-LIKE 4"/>
    <property type="match status" value="1"/>
</dbReference>
<feature type="compositionally biased region" description="Acidic residues" evidence="5">
    <location>
        <begin position="27"/>
        <end position="37"/>
    </location>
</feature>
<evidence type="ECO:0000256" key="1">
    <source>
        <dbReference type="ARBA" id="ARBA00004123"/>
    </source>
</evidence>
<name>A0A4D6MJU6_VIGUN</name>
<dbReference type="Pfam" id="PF07011">
    <property type="entry name" value="Elf4"/>
    <property type="match status" value="1"/>
</dbReference>
<dbReference type="AlphaFoldDB" id="A0A4D6MJU6"/>
<evidence type="ECO:0000313" key="9">
    <source>
        <dbReference type="Proteomes" id="UP000501690"/>
    </source>
</evidence>
<proteinExistence type="inferred from homology"/>
<dbReference type="GO" id="GO:0042753">
    <property type="term" value="P:positive regulation of circadian rhythm"/>
    <property type="evidence" value="ECO:0007669"/>
    <property type="project" value="InterPro"/>
</dbReference>
<dbReference type="GO" id="GO:0048511">
    <property type="term" value="P:rhythmic process"/>
    <property type="evidence" value="ECO:0007669"/>
    <property type="project" value="UniProtKB-KW"/>
</dbReference>
<dbReference type="GO" id="GO:0009649">
    <property type="term" value="P:entrainment of circadian clock"/>
    <property type="evidence" value="ECO:0007669"/>
    <property type="project" value="TreeGrafter"/>
</dbReference>
<feature type="region of interest" description="Disordered" evidence="5">
    <location>
        <begin position="117"/>
        <end position="151"/>
    </location>
</feature>
<protein>
    <recommendedName>
        <fullName evidence="6">Protein EARLY FLOWERING 4 domain-containing protein</fullName>
    </recommendedName>
</protein>
<dbReference type="GO" id="GO:0005634">
    <property type="term" value="C:nucleus"/>
    <property type="evidence" value="ECO:0007669"/>
    <property type="project" value="UniProtKB-SubCell"/>
</dbReference>
<dbReference type="InterPro" id="IPR009741">
    <property type="entry name" value="EARLY_FLOWERING_4_dom"/>
</dbReference>
<comment type="subcellular location">
    <subcellularLocation>
        <location evidence="1">Nucleus</location>
    </subcellularLocation>
</comment>
<sequence length="151" mass="17173">MDETAETTKPDWLNNRAKVAGERTDDFGDEDEDEECDGDDEAWNMLTRSFRQAQTVLDENRALIKEVNSNHESKIPDNMVKNVSLMTQIHGNISKVRSIYSDLSVNFSNIVRQRRVAAVNHSNRDGDREEDGDEAENSEDDSAEHVTEKSE</sequence>
<dbReference type="EMBL" id="CP039351">
    <property type="protein sequence ID" value="QCE00892.1"/>
    <property type="molecule type" value="Genomic_DNA"/>
</dbReference>
<evidence type="ECO:0000259" key="6">
    <source>
        <dbReference type="Pfam" id="PF07011"/>
    </source>
</evidence>
<evidence type="ECO:0000256" key="3">
    <source>
        <dbReference type="ARBA" id="ARBA00023108"/>
    </source>
</evidence>
<feature type="compositionally biased region" description="Acidic residues" evidence="5">
    <location>
        <begin position="128"/>
        <end position="142"/>
    </location>
</feature>
<dbReference type="InterPro" id="IPR040462">
    <property type="entry name" value="EARLY_FLOWERING_4"/>
</dbReference>
<gene>
    <name evidence="7" type="ORF">DEO72_LG7g2182</name>
    <name evidence="8" type="ORF">DEO72_LG7g2183</name>
</gene>
<keyword evidence="4" id="KW-0539">Nucleus</keyword>
<keyword evidence="9" id="KW-1185">Reference proteome</keyword>
<dbReference type="EMBL" id="CP039351">
    <property type="protein sequence ID" value="QCE00891.1"/>
    <property type="molecule type" value="Genomic_DNA"/>
</dbReference>
<organism evidence="8 9">
    <name type="scientific">Vigna unguiculata</name>
    <name type="common">Cowpea</name>
    <dbReference type="NCBI Taxonomy" id="3917"/>
    <lineage>
        <taxon>Eukaryota</taxon>
        <taxon>Viridiplantae</taxon>
        <taxon>Streptophyta</taxon>
        <taxon>Embryophyta</taxon>
        <taxon>Tracheophyta</taxon>
        <taxon>Spermatophyta</taxon>
        <taxon>Magnoliopsida</taxon>
        <taxon>eudicotyledons</taxon>
        <taxon>Gunneridae</taxon>
        <taxon>Pentapetalae</taxon>
        <taxon>rosids</taxon>
        <taxon>fabids</taxon>
        <taxon>Fabales</taxon>
        <taxon>Fabaceae</taxon>
        <taxon>Papilionoideae</taxon>
        <taxon>50 kb inversion clade</taxon>
        <taxon>NPAAA clade</taxon>
        <taxon>indigoferoid/millettioid clade</taxon>
        <taxon>Phaseoleae</taxon>
        <taxon>Vigna</taxon>
    </lineage>
</organism>
<evidence type="ECO:0000256" key="4">
    <source>
        <dbReference type="ARBA" id="ARBA00023242"/>
    </source>
</evidence>
<keyword evidence="3" id="KW-0090">Biological rhythms</keyword>
<feature type="domain" description="Protein EARLY FLOWERING 4" evidence="6">
    <location>
        <begin position="38"/>
        <end position="115"/>
    </location>
</feature>
<feature type="region of interest" description="Disordered" evidence="5">
    <location>
        <begin position="1"/>
        <end position="37"/>
    </location>
</feature>
<evidence type="ECO:0000313" key="7">
    <source>
        <dbReference type="EMBL" id="QCE00891.1"/>
    </source>
</evidence>
<accession>A0A4D6MJU6</accession>
<comment type="similarity">
    <text evidence="2">Belongs to the EARLY FLOWERING 4 family.</text>
</comment>
<evidence type="ECO:0000256" key="5">
    <source>
        <dbReference type="SAM" id="MobiDB-lite"/>
    </source>
</evidence>
<dbReference type="PANTHER" id="PTHR33469:SF1">
    <property type="entry name" value="PROTEIN ELF4-LIKE 1"/>
    <property type="match status" value="1"/>
</dbReference>